<dbReference type="AlphaFoldDB" id="A0A2A6C7V1"/>
<dbReference type="PANTHER" id="PTHR36955:SF1">
    <property type="entry name" value="SECRETED NEMATODE CLADE V PROTEIN GENE FAMILY"/>
    <property type="match status" value="1"/>
</dbReference>
<accession>A0A8R1U3H3</accession>
<dbReference type="Pfam" id="PF17619">
    <property type="entry name" value="SCVP"/>
    <property type="match status" value="1"/>
</dbReference>
<accession>A0A2A6C7V1</accession>
<name>A0A2A6C7V1_PRIPA</name>
<gene>
    <name evidence="1" type="primary">WBGene00092555</name>
</gene>
<dbReference type="InterPro" id="IPR035126">
    <property type="entry name" value="SCVP"/>
</dbReference>
<keyword evidence="2" id="KW-1185">Reference proteome</keyword>
<reference evidence="1" key="2">
    <citation type="submission" date="2022-06" db="UniProtKB">
        <authorList>
            <consortium name="EnsemblMetazoa"/>
        </authorList>
    </citation>
    <scope>IDENTIFICATION</scope>
    <source>
        <strain evidence="1">PS312</strain>
    </source>
</reference>
<reference evidence="2" key="1">
    <citation type="journal article" date="2008" name="Nat. Genet.">
        <title>The Pristionchus pacificus genome provides a unique perspective on nematode lifestyle and parasitism.</title>
        <authorList>
            <person name="Dieterich C."/>
            <person name="Clifton S.W."/>
            <person name="Schuster L.N."/>
            <person name="Chinwalla A."/>
            <person name="Delehaunty K."/>
            <person name="Dinkelacker I."/>
            <person name="Fulton L."/>
            <person name="Fulton R."/>
            <person name="Godfrey J."/>
            <person name="Minx P."/>
            <person name="Mitreva M."/>
            <person name="Roeseler W."/>
            <person name="Tian H."/>
            <person name="Witte H."/>
            <person name="Yang S.P."/>
            <person name="Wilson R.K."/>
            <person name="Sommer R.J."/>
        </authorList>
    </citation>
    <scope>NUCLEOTIDE SEQUENCE [LARGE SCALE GENOMIC DNA]</scope>
    <source>
        <strain evidence="2">PS312</strain>
    </source>
</reference>
<evidence type="ECO:0000313" key="1">
    <source>
        <dbReference type="EnsemblMetazoa" id="PPA03001.1"/>
    </source>
</evidence>
<organism evidence="1 2">
    <name type="scientific">Pristionchus pacificus</name>
    <name type="common">Parasitic nematode worm</name>
    <dbReference type="NCBI Taxonomy" id="54126"/>
    <lineage>
        <taxon>Eukaryota</taxon>
        <taxon>Metazoa</taxon>
        <taxon>Ecdysozoa</taxon>
        <taxon>Nematoda</taxon>
        <taxon>Chromadorea</taxon>
        <taxon>Rhabditida</taxon>
        <taxon>Rhabditina</taxon>
        <taxon>Diplogasteromorpha</taxon>
        <taxon>Diplogasteroidea</taxon>
        <taxon>Neodiplogasteridae</taxon>
        <taxon>Pristionchus</taxon>
    </lineage>
</organism>
<proteinExistence type="predicted"/>
<dbReference type="EnsemblMetazoa" id="PPA03001.1">
    <property type="protein sequence ID" value="PPA03001.1"/>
    <property type="gene ID" value="WBGene00092555"/>
</dbReference>
<evidence type="ECO:0000313" key="2">
    <source>
        <dbReference type="Proteomes" id="UP000005239"/>
    </source>
</evidence>
<dbReference type="Proteomes" id="UP000005239">
    <property type="component" value="Unassembled WGS sequence"/>
</dbReference>
<protein>
    <submittedName>
        <fullName evidence="1">Uncharacterized protein</fullName>
    </submittedName>
</protein>
<sequence length="146" mass="15627">MNSFNVAVLVSLVALVGTSEACATAPPTSSTEGIEVVVVSEHEWDMVMNTAHTDTVVAEIKRLASLRQVVFFTATQVTKMPEMVGTKLGVHFEILGAFDKCLRVLEFFQHVVKTHATTAPAAPATAMDKITSATVKCGTFDTITVL</sequence>
<dbReference type="PANTHER" id="PTHR36955">
    <property type="entry name" value="SECRETED NEMATODE CLADE V PROTEIN GENE FAMILY"/>
    <property type="match status" value="1"/>
</dbReference>